<dbReference type="InterPro" id="IPR029036">
    <property type="entry name" value="P5CR_dimer"/>
</dbReference>
<dbReference type="PIRSF" id="PIRSF000193">
    <property type="entry name" value="Pyrrol-5-carb_rd"/>
    <property type="match status" value="1"/>
</dbReference>
<dbReference type="EMBL" id="JAUSTR010000001">
    <property type="protein sequence ID" value="MDQ0161273.1"/>
    <property type="molecule type" value="Genomic_DNA"/>
</dbReference>
<feature type="domain" description="Pyrroline-5-carboxylate reductase dimerisation" evidence="4">
    <location>
        <begin position="163"/>
        <end position="262"/>
    </location>
</feature>
<dbReference type="InterPro" id="IPR008927">
    <property type="entry name" value="6-PGluconate_DH-like_C_sf"/>
</dbReference>
<proteinExistence type="inferred from homology"/>
<protein>
    <recommendedName>
        <fullName evidence="2">Pyrroline-5-carboxylate reductase</fullName>
        <shortName evidence="2">P5C reductase</shortName>
        <shortName evidence="2">P5CR</shortName>
        <ecNumber evidence="2">1.5.1.2</ecNumber>
    </recommendedName>
    <alternativeName>
        <fullName evidence="2">PCA reductase</fullName>
    </alternativeName>
</protein>
<evidence type="ECO:0000259" key="3">
    <source>
        <dbReference type="Pfam" id="PF03807"/>
    </source>
</evidence>
<feature type="domain" description="Pyrroline-5-carboxylate reductase catalytic N-terminal" evidence="3">
    <location>
        <begin position="3"/>
        <end position="97"/>
    </location>
</feature>
<evidence type="ECO:0000313" key="5">
    <source>
        <dbReference type="EMBL" id="MDQ0161273.1"/>
    </source>
</evidence>
<reference evidence="5 6" key="1">
    <citation type="submission" date="2023-07" db="EMBL/GenBank/DDBJ databases">
        <title>Genomic Encyclopedia of Type Strains, Phase IV (KMG-IV): sequencing the most valuable type-strain genomes for metagenomic binning, comparative biology and taxonomic classification.</title>
        <authorList>
            <person name="Goeker M."/>
        </authorList>
    </citation>
    <scope>NUCLEOTIDE SEQUENCE [LARGE SCALE GENOMIC DNA]</scope>
    <source>
        <strain evidence="5 6">DSM 19092</strain>
    </source>
</reference>
<dbReference type="Pfam" id="PF03807">
    <property type="entry name" value="F420_oxidored"/>
    <property type="match status" value="1"/>
</dbReference>
<sequence length="273" mass="30230">MNVGFVGTGNMGRILIEAFLDANVLSPSSIYITNRTIKKAEKIQESYPSINLCLTVEEVVKNADYIFICVKPLDIHPLLMKIREHLHEKQCLISITSPLTVEQIESMVSCQAARVIPSITNRALSGVSLFTFGSRCSMEAKLTIKELFSHISTPIEIENNITRIASDIVSCGPAFFSFLLQKFIEAAVKETEISQEKAVQLASEMLIGLGKLIESGHYTLPALQKKVCVKGGVTGEGIKVLDSEIGDLFIHLFQRTHAKYDEDVKVVTEQFHS</sequence>
<keyword evidence="2" id="KW-0963">Cytoplasm</keyword>
<evidence type="ECO:0000313" key="6">
    <source>
        <dbReference type="Proteomes" id="UP001225646"/>
    </source>
</evidence>
<dbReference type="InterPro" id="IPR028939">
    <property type="entry name" value="P5C_Rdtase_cat_N"/>
</dbReference>
<dbReference type="PANTHER" id="PTHR11645:SF51">
    <property type="entry name" value="COME OPERON PROTEIN 4"/>
    <property type="match status" value="1"/>
</dbReference>
<dbReference type="InterPro" id="IPR000304">
    <property type="entry name" value="Pyrroline-COOH_reductase"/>
</dbReference>
<dbReference type="Gene3D" id="3.40.50.720">
    <property type="entry name" value="NAD(P)-binding Rossmann-like Domain"/>
    <property type="match status" value="1"/>
</dbReference>
<comment type="subcellular location">
    <subcellularLocation>
        <location evidence="2">Cytoplasm</location>
    </subcellularLocation>
</comment>
<evidence type="ECO:0000259" key="4">
    <source>
        <dbReference type="Pfam" id="PF14748"/>
    </source>
</evidence>
<dbReference type="Gene3D" id="1.10.3730.10">
    <property type="entry name" value="ProC C-terminal domain-like"/>
    <property type="match status" value="1"/>
</dbReference>
<evidence type="ECO:0000256" key="2">
    <source>
        <dbReference type="HAMAP-Rule" id="MF_01925"/>
    </source>
</evidence>
<dbReference type="InterPro" id="IPR053790">
    <property type="entry name" value="P5CR-like_CS"/>
</dbReference>
<comment type="caution">
    <text evidence="5">The sequence shown here is derived from an EMBL/GenBank/DDBJ whole genome shotgun (WGS) entry which is preliminary data.</text>
</comment>
<dbReference type="Pfam" id="PF14748">
    <property type="entry name" value="P5CR_dimer"/>
    <property type="match status" value="1"/>
</dbReference>
<dbReference type="RefSeq" id="WP_044747673.1">
    <property type="nucleotide sequence ID" value="NZ_JAUSTR010000001.1"/>
</dbReference>
<dbReference type="Proteomes" id="UP001225646">
    <property type="component" value="Unassembled WGS sequence"/>
</dbReference>
<dbReference type="InterPro" id="IPR036291">
    <property type="entry name" value="NAD(P)-bd_dom_sf"/>
</dbReference>
<comment type="catalytic activity">
    <reaction evidence="2">
        <text>L-proline + NAD(+) = (S)-1-pyrroline-5-carboxylate + NADH + 2 H(+)</text>
        <dbReference type="Rhea" id="RHEA:14105"/>
        <dbReference type="ChEBI" id="CHEBI:15378"/>
        <dbReference type="ChEBI" id="CHEBI:17388"/>
        <dbReference type="ChEBI" id="CHEBI:57540"/>
        <dbReference type="ChEBI" id="CHEBI:57945"/>
        <dbReference type="ChEBI" id="CHEBI:60039"/>
        <dbReference type="EC" id="1.5.1.2"/>
    </reaction>
</comment>
<comment type="catalytic activity">
    <reaction evidence="2">
        <text>L-proline + NADP(+) = (S)-1-pyrroline-5-carboxylate + NADPH + 2 H(+)</text>
        <dbReference type="Rhea" id="RHEA:14109"/>
        <dbReference type="ChEBI" id="CHEBI:15378"/>
        <dbReference type="ChEBI" id="CHEBI:17388"/>
        <dbReference type="ChEBI" id="CHEBI:57783"/>
        <dbReference type="ChEBI" id="CHEBI:58349"/>
        <dbReference type="ChEBI" id="CHEBI:60039"/>
        <dbReference type="EC" id="1.5.1.2"/>
    </reaction>
</comment>
<keyword evidence="2" id="KW-0521">NADP</keyword>
<comment type="pathway">
    <text evidence="2">Amino-acid biosynthesis; L-proline biosynthesis; L-proline from L-glutamate 5-semialdehyde: step 1/1.</text>
</comment>
<accession>A0ABT9VJX8</accession>
<evidence type="ECO:0000256" key="1">
    <source>
        <dbReference type="ARBA" id="ARBA00005525"/>
    </source>
</evidence>
<keyword evidence="6" id="KW-1185">Reference proteome</keyword>
<keyword evidence="2" id="KW-0028">Amino-acid biosynthesis</keyword>
<name>A0ABT9VJX8_9BACI</name>
<keyword evidence="2" id="KW-0641">Proline biosynthesis</keyword>
<organism evidence="5 6">
    <name type="scientific">Aeribacillus alveayuensis</name>
    <dbReference type="NCBI Taxonomy" id="279215"/>
    <lineage>
        <taxon>Bacteria</taxon>
        <taxon>Bacillati</taxon>
        <taxon>Bacillota</taxon>
        <taxon>Bacilli</taxon>
        <taxon>Bacillales</taxon>
        <taxon>Bacillaceae</taxon>
        <taxon>Aeribacillus</taxon>
    </lineage>
</organism>
<comment type="function">
    <text evidence="2">Catalyzes the reduction of 1-pyrroline-5-carboxylate (PCA) to L-proline.</text>
</comment>
<dbReference type="SUPFAM" id="SSF51735">
    <property type="entry name" value="NAD(P)-binding Rossmann-fold domains"/>
    <property type="match status" value="1"/>
</dbReference>
<keyword evidence="2" id="KW-0560">Oxidoreductase</keyword>
<comment type="similarity">
    <text evidence="1 2">Belongs to the pyrroline-5-carboxylate reductase family.</text>
</comment>
<dbReference type="HAMAP" id="MF_01925">
    <property type="entry name" value="P5C_reductase"/>
    <property type="match status" value="1"/>
</dbReference>
<dbReference type="PANTHER" id="PTHR11645">
    <property type="entry name" value="PYRROLINE-5-CARBOXYLATE REDUCTASE"/>
    <property type="match status" value="1"/>
</dbReference>
<gene>
    <name evidence="2" type="primary">proC</name>
    <name evidence="5" type="ORF">J2S06_000343</name>
</gene>
<dbReference type="SUPFAM" id="SSF48179">
    <property type="entry name" value="6-phosphogluconate dehydrogenase C-terminal domain-like"/>
    <property type="match status" value="1"/>
</dbReference>
<dbReference type="EC" id="1.5.1.2" evidence="2"/>
<dbReference type="NCBIfam" id="NF005814">
    <property type="entry name" value="PRK07680.1"/>
    <property type="match status" value="1"/>
</dbReference>
<dbReference type="PROSITE" id="PS00521">
    <property type="entry name" value="P5CR"/>
    <property type="match status" value="1"/>
</dbReference>